<dbReference type="GO" id="GO:0034618">
    <property type="term" value="F:arginine binding"/>
    <property type="evidence" value="ECO:0007669"/>
    <property type="project" value="InterPro"/>
</dbReference>
<dbReference type="NCBIfam" id="TIGR01529">
    <property type="entry name" value="argR_whole"/>
    <property type="match status" value="1"/>
</dbReference>
<comment type="similarity">
    <text evidence="2 7">Belongs to the ArgR family.</text>
</comment>
<dbReference type="GO" id="GO:1900079">
    <property type="term" value="P:regulation of arginine biosynthetic process"/>
    <property type="evidence" value="ECO:0007669"/>
    <property type="project" value="UniProtKB-UniRule"/>
</dbReference>
<dbReference type="GO" id="GO:0005737">
    <property type="term" value="C:cytoplasm"/>
    <property type="evidence" value="ECO:0007669"/>
    <property type="project" value="UniProtKB-SubCell"/>
</dbReference>
<dbReference type="PANTHER" id="PTHR34471">
    <property type="entry name" value="ARGININE REPRESSOR"/>
    <property type="match status" value="1"/>
</dbReference>
<keyword evidence="4 7" id="KW-0805">Transcription regulation</keyword>
<dbReference type="GO" id="GO:0006526">
    <property type="term" value="P:L-arginine biosynthetic process"/>
    <property type="evidence" value="ECO:0007669"/>
    <property type="project" value="UniProtKB-UniPathway"/>
</dbReference>
<evidence type="ECO:0000256" key="6">
    <source>
        <dbReference type="ARBA" id="ARBA00023163"/>
    </source>
</evidence>
<protein>
    <recommendedName>
        <fullName evidence="7 8">Arginine repressor</fullName>
    </recommendedName>
</protein>
<evidence type="ECO:0000256" key="8">
    <source>
        <dbReference type="NCBIfam" id="TIGR01529"/>
    </source>
</evidence>
<dbReference type="SUPFAM" id="SSF55252">
    <property type="entry name" value="C-terminal domain of arginine repressor"/>
    <property type="match status" value="1"/>
</dbReference>
<evidence type="ECO:0000313" key="12">
    <source>
        <dbReference type="Proteomes" id="UP000254924"/>
    </source>
</evidence>
<evidence type="ECO:0000256" key="4">
    <source>
        <dbReference type="ARBA" id="ARBA00023015"/>
    </source>
</evidence>
<sequence length="159" mass="18092">MNRKESRQQLIRLVISENTIHTQQELQEKLSDNGVHVTQATLSRDMKELNLVKVNNNGTPHYEILSVSQSHWENRLRLYMEDALVMLQVVQNQIILKTLPGLAQSFGSILDSIEIAEIVGTVCGDDTCLIICEDHEKAKACFDILSQYTPPFFFSDKSE</sequence>
<feature type="domain" description="Arginine repressor DNA-binding" evidence="9">
    <location>
        <begin position="3"/>
        <end position="65"/>
    </location>
</feature>
<dbReference type="SUPFAM" id="SSF46785">
    <property type="entry name" value="Winged helix' DNA-binding domain"/>
    <property type="match status" value="1"/>
</dbReference>
<evidence type="ECO:0000256" key="5">
    <source>
        <dbReference type="ARBA" id="ARBA00023125"/>
    </source>
</evidence>
<dbReference type="EMBL" id="UHFN01000007">
    <property type="protein sequence ID" value="SUN62523.1"/>
    <property type="molecule type" value="Genomic_DNA"/>
</dbReference>
<keyword evidence="7" id="KW-0678">Repressor</keyword>
<dbReference type="InterPro" id="IPR001669">
    <property type="entry name" value="Arg_repress"/>
</dbReference>
<dbReference type="AlphaFoldDB" id="A0A380KBX0"/>
<accession>A0A380KBX0</accession>
<dbReference type="RefSeq" id="WP_115270170.1">
    <property type="nucleotide sequence ID" value="NZ_CP185251.1"/>
</dbReference>
<dbReference type="Pfam" id="PF02863">
    <property type="entry name" value="Arg_repressor_C"/>
    <property type="match status" value="1"/>
</dbReference>
<dbReference type="GO" id="GO:0003700">
    <property type="term" value="F:DNA-binding transcription factor activity"/>
    <property type="evidence" value="ECO:0007669"/>
    <property type="project" value="UniProtKB-UniRule"/>
</dbReference>
<keyword evidence="5 7" id="KW-0238">DNA-binding</keyword>
<dbReference type="GO" id="GO:0051259">
    <property type="term" value="P:protein complex oligomerization"/>
    <property type="evidence" value="ECO:0007669"/>
    <property type="project" value="InterPro"/>
</dbReference>
<dbReference type="InterPro" id="IPR036390">
    <property type="entry name" value="WH_DNA-bd_sf"/>
</dbReference>
<comment type="pathway">
    <text evidence="7">Amino-acid biosynthesis; L-arginine biosynthesis [regulation].</text>
</comment>
<dbReference type="PANTHER" id="PTHR34471:SF1">
    <property type="entry name" value="ARGININE REPRESSOR"/>
    <property type="match status" value="1"/>
</dbReference>
<comment type="subcellular location">
    <subcellularLocation>
        <location evidence="1 7">Cytoplasm</location>
    </subcellularLocation>
</comment>
<keyword evidence="12" id="KW-1185">Reference proteome</keyword>
<evidence type="ECO:0000259" key="9">
    <source>
        <dbReference type="Pfam" id="PF01316"/>
    </source>
</evidence>
<dbReference type="InterPro" id="IPR020900">
    <property type="entry name" value="Arg_repress_DNA-bd"/>
</dbReference>
<dbReference type="Proteomes" id="UP000254924">
    <property type="component" value="Unassembled WGS sequence"/>
</dbReference>
<dbReference type="Gene3D" id="3.30.1360.40">
    <property type="match status" value="1"/>
</dbReference>
<dbReference type="Pfam" id="PF01316">
    <property type="entry name" value="Arg_repressor"/>
    <property type="match status" value="1"/>
</dbReference>
<evidence type="ECO:0000256" key="7">
    <source>
        <dbReference type="HAMAP-Rule" id="MF_00173"/>
    </source>
</evidence>
<keyword evidence="3 7" id="KW-0963">Cytoplasm</keyword>
<proteinExistence type="inferred from homology"/>
<evidence type="ECO:0000313" key="11">
    <source>
        <dbReference type="EMBL" id="SUN62523.1"/>
    </source>
</evidence>
<dbReference type="OrthoDB" id="9807089at2"/>
<evidence type="ECO:0000256" key="2">
    <source>
        <dbReference type="ARBA" id="ARBA00008316"/>
    </source>
</evidence>
<dbReference type="UniPathway" id="UPA00068"/>
<dbReference type="InterPro" id="IPR036388">
    <property type="entry name" value="WH-like_DNA-bd_sf"/>
</dbReference>
<dbReference type="Gene3D" id="1.10.10.10">
    <property type="entry name" value="Winged helix-like DNA-binding domain superfamily/Winged helix DNA-binding domain"/>
    <property type="match status" value="1"/>
</dbReference>
<reference evidence="11 12" key="1">
    <citation type="submission" date="2018-06" db="EMBL/GenBank/DDBJ databases">
        <authorList>
            <consortium name="Pathogen Informatics"/>
            <person name="Doyle S."/>
        </authorList>
    </citation>
    <scope>NUCLEOTIDE SEQUENCE [LARGE SCALE GENOMIC DNA]</scope>
    <source>
        <strain evidence="11 12">NCTC12224</strain>
    </source>
</reference>
<keyword evidence="7" id="KW-0055">Arginine biosynthesis</keyword>
<dbReference type="InterPro" id="IPR036251">
    <property type="entry name" value="Arg_repress_C_sf"/>
</dbReference>
<dbReference type="PRINTS" id="PR01467">
    <property type="entry name" value="ARGREPRESSOR"/>
</dbReference>
<comment type="function">
    <text evidence="7">Regulates arginine biosynthesis genes.</text>
</comment>
<evidence type="ECO:0000259" key="10">
    <source>
        <dbReference type="Pfam" id="PF02863"/>
    </source>
</evidence>
<organism evidence="11 12">
    <name type="scientific">Streptococcus hyointestinalis</name>
    <dbReference type="NCBI Taxonomy" id="1337"/>
    <lineage>
        <taxon>Bacteria</taxon>
        <taxon>Bacillati</taxon>
        <taxon>Bacillota</taxon>
        <taxon>Bacilli</taxon>
        <taxon>Lactobacillales</taxon>
        <taxon>Streptococcaceae</taxon>
        <taxon>Streptococcus</taxon>
    </lineage>
</organism>
<gene>
    <name evidence="11" type="primary">argR_1</name>
    <name evidence="7" type="synonym">argR</name>
    <name evidence="11" type="ORF">NCTC12224_01934</name>
</gene>
<keyword evidence="7" id="KW-0028">Amino-acid biosynthesis</keyword>
<dbReference type="InterPro" id="IPR020899">
    <property type="entry name" value="Arg_repress_C"/>
</dbReference>
<feature type="domain" description="Arginine repressor C-terminal" evidence="10">
    <location>
        <begin position="81"/>
        <end position="145"/>
    </location>
</feature>
<dbReference type="GeneID" id="78357198"/>
<evidence type="ECO:0000256" key="1">
    <source>
        <dbReference type="ARBA" id="ARBA00004496"/>
    </source>
</evidence>
<name>A0A380KBX0_9STRE</name>
<evidence type="ECO:0000256" key="3">
    <source>
        <dbReference type="ARBA" id="ARBA00022490"/>
    </source>
</evidence>
<dbReference type="GO" id="GO:0003677">
    <property type="term" value="F:DNA binding"/>
    <property type="evidence" value="ECO:0007669"/>
    <property type="project" value="UniProtKB-KW"/>
</dbReference>
<keyword evidence="6 7" id="KW-0804">Transcription</keyword>
<dbReference type="HAMAP" id="MF_00173">
    <property type="entry name" value="Arg_repressor"/>
    <property type="match status" value="1"/>
</dbReference>